<dbReference type="OrthoDB" id="4763916at2"/>
<dbReference type="RefSeq" id="WP_043396991.1">
    <property type="nucleotide sequence ID" value="NZ_JXST01000033.1"/>
</dbReference>
<dbReference type="AlphaFoldDB" id="A0A0D1JR28"/>
<organism evidence="1 2">
    <name type="scientific">Mycolicibacterium llatzerense</name>
    <dbReference type="NCBI Taxonomy" id="280871"/>
    <lineage>
        <taxon>Bacteria</taxon>
        <taxon>Bacillati</taxon>
        <taxon>Actinomycetota</taxon>
        <taxon>Actinomycetes</taxon>
        <taxon>Mycobacteriales</taxon>
        <taxon>Mycobacteriaceae</taxon>
        <taxon>Mycolicibacterium</taxon>
    </lineage>
</organism>
<reference evidence="1 2" key="1">
    <citation type="submission" date="2015-01" db="EMBL/GenBank/DDBJ databases">
        <title>Genome sequence of Mycobacterium llatzerense and Mycobacterium immunogenum recovered from brain abscess.</title>
        <authorList>
            <person name="Greninger A.L."/>
            <person name="Langelier C."/>
            <person name="Cunningham G."/>
            <person name="Chiu C.Y."/>
            <person name="Miller S."/>
        </authorList>
    </citation>
    <scope>NUCLEOTIDE SEQUENCE [LARGE SCALE GENOMIC DNA]</scope>
    <source>
        <strain evidence="1 2">CLUC14</strain>
    </source>
</reference>
<name>A0A0D1JR28_9MYCO</name>
<dbReference type="EMBL" id="JXST01000033">
    <property type="protein sequence ID" value="KIU15019.1"/>
    <property type="molecule type" value="Genomic_DNA"/>
</dbReference>
<dbReference type="Proteomes" id="UP000032221">
    <property type="component" value="Unassembled WGS sequence"/>
</dbReference>
<evidence type="ECO:0000313" key="2">
    <source>
        <dbReference type="Proteomes" id="UP000032221"/>
    </source>
</evidence>
<protein>
    <submittedName>
        <fullName evidence="1">Uncharacterized protein</fullName>
    </submittedName>
</protein>
<comment type="caution">
    <text evidence="1">The sequence shown here is derived from an EMBL/GenBank/DDBJ whole genome shotgun (WGS) entry which is preliminary data.</text>
</comment>
<keyword evidence="2" id="KW-1185">Reference proteome</keyword>
<proteinExistence type="predicted"/>
<accession>A0A0D1JR28</accession>
<dbReference type="PATRIC" id="fig|280871.6.peg.4371"/>
<sequence>MGIRSNAHFGVKEQVLDAVIDGIRDALKDFDTARYGVTDVHVERQDDDSFVIKFAMKSSDAEQADVDADAAVEAIKEILRGHFEWGDDVRERQRELTLA</sequence>
<gene>
    <name evidence="1" type="ORF">TL10_21115</name>
</gene>
<evidence type="ECO:0000313" key="1">
    <source>
        <dbReference type="EMBL" id="KIU15019.1"/>
    </source>
</evidence>